<dbReference type="GO" id="GO:0006865">
    <property type="term" value="P:amino acid transport"/>
    <property type="evidence" value="ECO:0007669"/>
    <property type="project" value="UniProtKB-KW"/>
</dbReference>
<organism evidence="7 8">
    <name type="scientific">Pseudodesulfovibrio cashew</name>
    <dbReference type="NCBI Taxonomy" id="2678688"/>
    <lineage>
        <taxon>Bacteria</taxon>
        <taxon>Pseudomonadati</taxon>
        <taxon>Thermodesulfobacteriota</taxon>
        <taxon>Desulfovibrionia</taxon>
        <taxon>Desulfovibrionales</taxon>
        <taxon>Desulfovibrionaceae</taxon>
    </lineage>
</organism>
<dbReference type="Gene3D" id="3.40.50.2300">
    <property type="match status" value="2"/>
</dbReference>
<proteinExistence type="inferred from homology"/>
<keyword evidence="4" id="KW-0029">Amino-acid transport</keyword>
<sequence length="372" mass="40762">MNMKKVLVAAVTLAAMLMASVAQADKVIKLGYTLPLTGSHAQYGELFRNSAKMQLEEFNKSGKLKGATVEIQFEDSKSDPKEAINIARKFVDDEQIVGVLGDFTSTVSMACGRVYAMEGMPQLSQTASHPDFTKVGKYQFRNITTQAFEGPFVAKWAKSLDFSKFAIIAIQNDWGISAAENFAEAIKGLGGEVTGIEYFNPGNRDFRSILTKVVREKPQAIYLCMMYEEGAMVLQQRHQLGIDVPVFGTSSLYSPKLLELAGDAANGMYLSTTFMPDSPEEHVVHFVTEYEKRYNSAPSMFAAQAYDAVGIMLDAVAKVGPEVTRDSLRDALAATKDYPGVTGSTTFDPETREPVKGLARMQVVNGAYKLVK</sequence>
<evidence type="ECO:0000256" key="2">
    <source>
        <dbReference type="ARBA" id="ARBA00022448"/>
    </source>
</evidence>
<evidence type="ECO:0000259" key="6">
    <source>
        <dbReference type="Pfam" id="PF13458"/>
    </source>
</evidence>
<gene>
    <name evidence="7" type="ORF">GM415_09975</name>
</gene>
<reference evidence="7 8" key="1">
    <citation type="submission" date="2019-11" db="EMBL/GenBank/DDBJ databases">
        <authorList>
            <person name="Zheng R.K."/>
            <person name="Sun C.M."/>
        </authorList>
    </citation>
    <scope>NUCLEOTIDE SEQUENCE [LARGE SCALE GENOMIC DNA]</scope>
    <source>
        <strain evidence="7 8">SRB007</strain>
    </source>
</reference>
<dbReference type="Pfam" id="PF13458">
    <property type="entry name" value="Peripla_BP_6"/>
    <property type="match status" value="1"/>
</dbReference>
<dbReference type="CDD" id="cd06349">
    <property type="entry name" value="PBP1_ABC_HAAT-like"/>
    <property type="match status" value="1"/>
</dbReference>
<dbReference type="PANTHER" id="PTHR30483">
    <property type="entry name" value="LEUCINE-SPECIFIC-BINDING PROTEIN"/>
    <property type="match status" value="1"/>
</dbReference>
<dbReference type="Proteomes" id="UP000428328">
    <property type="component" value="Chromosome"/>
</dbReference>
<dbReference type="AlphaFoldDB" id="A0A6I6JHD8"/>
<feature type="chain" id="PRO_5026350127" evidence="5">
    <location>
        <begin position="25"/>
        <end position="372"/>
    </location>
</feature>
<name>A0A6I6JHD8_9BACT</name>
<feature type="signal peptide" evidence="5">
    <location>
        <begin position="1"/>
        <end position="24"/>
    </location>
</feature>
<evidence type="ECO:0000313" key="8">
    <source>
        <dbReference type="Proteomes" id="UP000428328"/>
    </source>
</evidence>
<protein>
    <submittedName>
        <fullName evidence="7">ABC transporter substrate-binding protein</fullName>
    </submittedName>
</protein>
<keyword evidence="8" id="KW-1185">Reference proteome</keyword>
<dbReference type="PRINTS" id="PR00337">
    <property type="entry name" value="LEUILEVALBP"/>
</dbReference>
<evidence type="ECO:0000256" key="5">
    <source>
        <dbReference type="SAM" id="SignalP"/>
    </source>
</evidence>
<feature type="domain" description="Leucine-binding protein" evidence="6">
    <location>
        <begin position="28"/>
        <end position="366"/>
    </location>
</feature>
<evidence type="ECO:0000256" key="1">
    <source>
        <dbReference type="ARBA" id="ARBA00010062"/>
    </source>
</evidence>
<dbReference type="InterPro" id="IPR051010">
    <property type="entry name" value="BCAA_transport"/>
</dbReference>
<accession>A0A6I6JHD8</accession>
<evidence type="ECO:0000256" key="3">
    <source>
        <dbReference type="ARBA" id="ARBA00022729"/>
    </source>
</evidence>
<dbReference type="InterPro" id="IPR028081">
    <property type="entry name" value="Leu-bd"/>
</dbReference>
<dbReference type="KEGG" id="psel:GM415_09975"/>
<keyword evidence="2" id="KW-0813">Transport</keyword>
<dbReference type="InterPro" id="IPR028082">
    <property type="entry name" value="Peripla_BP_I"/>
</dbReference>
<dbReference type="SUPFAM" id="SSF53822">
    <property type="entry name" value="Periplasmic binding protein-like I"/>
    <property type="match status" value="1"/>
</dbReference>
<keyword evidence="3 5" id="KW-0732">Signal</keyword>
<evidence type="ECO:0000313" key="7">
    <source>
        <dbReference type="EMBL" id="QGY40440.1"/>
    </source>
</evidence>
<dbReference type="RefSeq" id="WP_158947752.1">
    <property type="nucleotide sequence ID" value="NZ_CP046400.1"/>
</dbReference>
<dbReference type="EMBL" id="CP046400">
    <property type="protein sequence ID" value="QGY40440.1"/>
    <property type="molecule type" value="Genomic_DNA"/>
</dbReference>
<evidence type="ECO:0000256" key="4">
    <source>
        <dbReference type="ARBA" id="ARBA00022970"/>
    </source>
</evidence>
<comment type="similarity">
    <text evidence="1">Belongs to the leucine-binding protein family.</text>
</comment>
<dbReference type="PANTHER" id="PTHR30483:SF6">
    <property type="entry name" value="PERIPLASMIC BINDING PROTEIN OF ABC TRANSPORTER FOR NATURAL AMINO ACIDS"/>
    <property type="match status" value="1"/>
</dbReference>
<dbReference type="InterPro" id="IPR000709">
    <property type="entry name" value="Leu_Ile_Val-bd"/>
</dbReference>